<gene>
    <name evidence="5" type="primary">LOC100908991</name>
</gene>
<dbReference type="GeneID" id="100908991"/>
<dbReference type="SMART" id="SM00703">
    <property type="entry name" value="NRF"/>
    <property type="match status" value="1"/>
</dbReference>
<evidence type="ECO:0000256" key="2">
    <source>
        <dbReference type="SAM" id="SignalP"/>
    </source>
</evidence>
<keyword evidence="2" id="KW-0732">Signal</keyword>
<feature type="transmembrane region" description="Helical" evidence="1">
    <location>
        <begin position="577"/>
        <end position="595"/>
    </location>
</feature>
<dbReference type="InterPro" id="IPR006621">
    <property type="entry name" value="Nose-resist-to-fluoxetine_N"/>
</dbReference>
<evidence type="ECO:0000256" key="1">
    <source>
        <dbReference type="SAM" id="Phobius"/>
    </source>
</evidence>
<dbReference type="KEGG" id="goe:100908991"/>
<keyword evidence="1" id="KW-1133">Transmembrane helix</keyword>
<feature type="transmembrane region" description="Helical" evidence="1">
    <location>
        <begin position="647"/>
        <end position="665"/>
    </location>
</feature>
<feature type="transmembrane region" description="Helical" evidence="1">
    <location>
        <begin position="607"/>
        <end position="627"/>
    </location>
</feature>
<feature type="transmembrane region" description="Helical" evidence="1">
    <location>
        <begin position="538"/>
        <end position="557"/>
    </location>
</feature>
<dbReference type="GO" id="GO:0016747">
    <property type="term" value="F:acyltransferase activity, transferring groups other than amino-acyl groups"/>
    <property type="evidence" value="ECO:0007669"/>
    <property type="project" value="InterPro"/>
</dbReference>
<evidence type="ECO:0000313" key="5">
    <source>
        <dbReference type="RefSeq" id="XP_028968398.1"/>
    </source>
</evidence>
<feature type="transmembrane region" description="Helical" evidence="1">
    <location>
        <begin position="213"/>
        <end position="235"/>
    </location>
</feature>
<keyword evidence="4" id="KW-1185">Reference proteome</keyword>
<feature type="transmembrane region" description="Helical" evidence="1">
    <location>
        <begin position="320"/>
        <end position="346"/>
    </location>
</feature>
<feature type="transmembrane region" description="Helical" evidence="1">
    <location>
        <begin position="466"/>
        <end position="487"/>
    </location>
</feature>
<name>A0AAJ7SI94_9ACAR</name>
<dbReference type="PANTHER" id="PTHR11161">
    <property type="entry name" value="O-ACYLTRANSFERASE"/>
    <property type="match status" value="1"/>
</dbReference>
<dbReference type="Pfam" id="PF01757">
    <property type="entry name" value="Acyl_transf_3"/>
    <property type="match status" value="1"/>
</dbReference>
<protein>
    <submittedName>
        <fullName evidence="5">Nose resistant to fluoxetine protein 6</fullName>
    </submittedName>
</protein>
<dbReference type="InterPro" id="IPR002656">
    <property type="entry name" value="Acyl_transf_3_dom"/>
</dbReference>
<dbReference type="RefSeq" id="XP_028968398.1">
    <property type="nucleotide sequence ID" value="XM_029112565.1"/>
</dbReference>
<accession>A0AAJ7SI94</accession>
<evidence type="ECO:0000313" key="4">
    <source>
        <dbReference type="Proteomes" id="UP000694867"/>
    </source>
</evidence>
<dbReference type="PANTHER" id="PTHR11161:SF0">
    <property type="entry name" value="O-ACYLTRANSFERASE LIKE PROTEIN"/>
    <property type="match status" value="1"/>
</dbReference>
<feature type="domain" description="Nose resistant-to-fluoxetine protein N-terminal" evidence="3">
    <location>
        <begin position="56"/>
        <end position="202"/>
    </location>
</feature>
<reference evidence="5" key="1">
    <citation type="submission" date="2025-08" db="UniProtKB">
        <authorList>
            <consortium name="RefSeq"/>
        </authorList>
    </citation>
    <scope>IDENTIFICATION</scope>
</reference>
<evidence type="ECO:0000259" key="3">
    <source>
        <dbReference type="SMART" id="SM00703"/>
    </source>
</evidence>
<feature type="chain" id="PRO_5042541877" evidence="2">
    <location>
        <begin position="17"/>
        <end position="735"/>
    </location>
</feature>
<sequence>MPLVVLITLQGSLVGAENNSSEQYRSQLEFTREFFQAAFASMRKEILRTVIEADVSTECQVFLLKFAQAAENLEPWTSRLMDASGKFPVGLYQGTLADLGAFDACVETVLTSDEGEETLRGQYCNAYAKSPNGDYANHISNITALSHRRTPNFITFQESKEVPGMRIGFCISTQCDREDLQKLANKIGQSLVAEITIGSCITNLPQPMETRQLLVLILLAVLVALVVVGSFVDYLSVTRCKSETSNSSTVIRVLKCFSFRANGALLMHVNEDVNSDAYTYRFIHGMKFWSMCGVVVGHSYSVFDFTIISRLVNALHYGDNPLFCIVMAGYLCVDTFLFIGAFLVTYNVIKAKQSKVTTSVVAIVRRFVRGTLPALFVMVLLFLVPLIFDGPGIPDFYAAYKRQFAREWLSVLLQFRNLQSQNYFQDYGPPSMGPLWYLSADFQLFVVVVICLALTNRESKMFQASMGLFSMATIIFTGVYIRGTIITPFVLPMAENWEVISQTLGSFYHFTTTHAPCYFLGASTMIMIRDYKKTKLTMYWIGSLLCMLYAVFGTYPWNRGDYPGETWKVIFAMTQRPLWAVFLSWLTFACATKRGGFITKFLSWNGFVPLSRLCFGVFMVHLPMYFIEAAIARERIYFSNFNMITRSFGVATWAFLLASLIFLLVEAPIGRLEKLILQRDPRFEGKPIDIESALNKKNLQSPKLNQDKSGAHVNHGFHVTSPNDLSPIRHHSIKL</sequence>
<keyword evidence="1" id="KW-0472">Membrane</keyword>
<organism evidence="4 5">
    <name type="scientific">Galendromus occidentalis</name>
    <name type="common">western predatory mite</name>
    <dbReference type="NCBI Taxonomy" id="34638"/>
    <lineage>
        <taxon>Eukaryota</taxon>
        <taxon>Metazoa</taxon>
        <taxon>Ecdysozoa</taxon>
        <taxon>Arthropoda</taxon>
        <taxon>Chelicerata</taxon>
        <taxon>Arachnida</taxon>
        <taxon>Acari</taxon>
        <taxon>Parasitiformes</taxon>
        <taxon>Mesostigmata</taxon>
        <taxon>Gamasina</taxon>
        <taxon>Phytoseioidea</taxon>
        <taxon>Phytoseiidae</taxon>
        <taxon>Typhlodrominae</taxon>
        <taxon>Galendromus</taxon>
    </lineage>
</organism>
<keyword evidence="1" id="KW-0812">Transmembrane</keyword>
<feature type="signal peptide" evidence="2">
    <location>
        <begin position="1"/>
        <end position="16"/>
    </location>
</feature>
<feature type="transmembrane region" description="Helical" evidence="1">
    <location>
        <begin position="288"/>
        <end position="308"/>
    </location>
</feature>
<feature type="transmembrane region" description="Helical" evidence="1">
    <location>
        <begin position="507"/>
        <end position="526"/>
    </location>
</feature>
<dbReference type="InterPro" id="IPR052728">
    <property type="entry name" value="O2_lipid_transport_reg"/>
</dbReference>
<dbReference type="Pfam" id="PF20146">
    <property type="entry name" value="NRF"/>
    <property type="match status" value="1"/>
</dbReference>
<dbReference type="AlphaFoldDB" id="A0AAJ7SI94"/>
<dbReference type="Proteomes" id="UP000694867">
    <property type="component" value="Unplaced"/>
</dbReference>
<proteinExistence type="predicted"/>
<feature type="transmembrane region" description="Helical" evidence="1">
    <location>
        <begin position="435"/>
        <end position="454"/>
    </location>
</feature>
<feature type="transmembrane region" description="Helical" evidence="1">
    <location>
        <begin position="367"/>
        <end position="388"/>
    </location>
</feature>